<dbReference type="Gramene" id="Pp3c10_23750V3.9">
    <property type="protein sequence ID" value="Pp3c10_23750V3.9"/>
    <property type="gene ID" value="Pp3c10_23750"/>
</dbReference>
<protein>
    <recommendedName>
        <fullName evidence="10">Exocyst complex component Sec10</fullName>
    </recommendedName>
</protein>
<evidence type="ECO:0000313" key="9">
    <source>
        <dbReference type="Proteomes" id="UP000006727"/>
    </source>
</evidence>
<evidence type="ECO:0000256" key="1">
    <source>
        <dbReference type="ARBA" id="ARBA00006572"/>
    </source>
</evidence>
<keyword evidence="4 5" id="KW-0175">Coiled coil</keyword>
<dbReference type="PANTHER" id="PTHR12100">
    <property type="entry name" value="SEC10"/>
    <property type="match status" value="1"/>
</dbReference>
<reference evidence="8 9" key="1">
    <citation type="journal article" date="2008" name="Science">
        <title>The Physcomitrella genome reveals evolutionary insights into the conquest of land by plants.</title>
        <authorList>
            <person name="Rensing S."/>
            <person name="Lang D."/>
            <person name="Zimmer A."/>
            <person name="Terry A."/>
            <person name="Salamov A."/>
            <person name="Shapiro H."/>
            <person name="Nishiyama T."/>
            <person name="Perroud P.-F."/>
            <person name="Lindquist E."/>
            <person name="Kamisugi Y."/>
            <person name="Tanahashi T."/>
            <person name="Sakakibara K."/>
            <person name="Fujita T."/>
            <person name="Oishi K."/>
            <person name="Shin-I T."/>
            <person name="Kuroki Y."/>
            <person name="Toyoda A."/>
            <person name="Suzuki Y."/>
            <person name="Hashimoto A."/>
            <person name="Yamaguchi K."/>
            <person name="Sugano A."/>
            <person name="Kohara Y."/>
            <person name="Fujiyama A."/>
            <person name="Anterola A."/>
            <person name="Aoki S."/>
            <person name="Ashton N."/>
            <person name="Barbazuk W.B."/>
            <person name="Barker E."/>
            <person name="Bennetzen J."/>
            <person name="Bezanilla M."/>
            <person name="Blankenship R."/>
            <person name="Cho S.H."/>
            <person name="Dutcher S."/>
            <person name="Estelle M."/>
            <person name="Fawcett J.A."/>
            <person name="Gundlach H."/>
            <person name="Hanada K."/>
            <person name="Heyl A."/>
            <person name="Hicks K.A."/>
            <person name="Hugh J."/>
            <person name="Lohr M."/>
            <person name="Mayer K."/>
            <person name="Melkozernov A."/>
            <person name="Murata T."/>
            <person name="Nelson D."/>
            <person name="Pils B."/>
            <person name="Prigge M."/>
            <person name="Reiss B."/>
            <person name="Renner T."/>
            <person name="Rombauts S."/>
            <person name="Rushton P."/>
            <person name="Sanderfoot A."/>
            <person name="Schween G."/>
            <person name="Shiu S.-H."/>
            <person name="Stueber K."/>
            <person name="Theodoulou F.L."/>
            <person name="Tu H."/>
            <person name="Van de Peer Y."/>
            <person name="Verrier P.J."/>
            <person name="Waters E."/>
            <person name="Wood A."/>
            <person name="Yang L."/>
            <person name="Cove D."/>
            <person name="Cuming A."/>
            <person name="Hasebe M."/>
            <person name="Lucas S."/>
            <person name="Mishler D.B."/>
            <person name="Reski R."/>
            <person name="Grigoriev I."/>
            <person name="Quatrano R.S."/>
            <person name="Boore J.L."/>
        </authorList>
    </citation>
    <scope>NUCLEOTIDE SEQUENCE [LARGE SCALE GENOMIC DNA]</scope>
    <source>
        <strain evidence="8 9">cv. Gransden 2004</strain>
    </source>
</reference>
<dbReference type="InterPro" id="IPR048627">
    <property type="entry name" value="Sec10_HB"/>
</dbReference>
<dbReference type="Gramene" id="Pp3c10_23750V3.11">
    <property type="protein sequence ID" value="Pp3c10_23750V3.11"/>
    <property type="gene ID" value="Pp3c10_23750"/>
</dbReference>
<dbReference type="Pfam" id="PF20667">
    <property type="entry name" value="Sec10_N"/>
    <property type="match status" value="1"/>
</dbReference>
<dbReference type="EnsemblPlants" id="Pp3c10_23750V3.9">
    <property type="protein sequence ID" value="Pp3c10_23750V3.9"/>
    <property type="gene ID" value="Pp3c10_23750"/>
</dbReference>
<dbReference type="GO" id="GO:0006893">
    <property type="term" value="P:Golgi to plasma membrane transport"/>
    <property type="evidence" value="ECO:0000318"/>
    <property type="project" value="GO_Central"/>
</dbReference>
<sequence length="788" mass="86807">MAVKQLLKLKFFNETFSFDKFFDSLVEGISPPIKIEEYDTAVGGSDTAIESILQFPEAPKFRPLFEGARKEVGDLCLKIDVVLDKLRMDFVAYENKHKESFEELQEGVEDLTENFDRLDSRVASVSETAAEIGDQLKFMMYFNETSGYVGEEPSLFFDDDRVAEAAAVAQKLRAIAEDSISGVHGVPAHTALNGNGGLEVAAKNLQAYCNELENRLLGKFDAASQKGDLWTMRNCAIILNQFNKGGSVMQRYIASRPMFMDLEVMSKDAHAILGTEEGIAQVDDLMNSLASVYKEIADSVQTEAKTVAVVFPSPDAVMSILVQRVMEQRVNLLIEKIVSKPSLSSPPPMEQGGLLLYLNILSGAYGKTKELANEFQAIGCGELNMEACVESLFKSYLEDYAEFELTSLNQLHKAKTLELKSCPLADISQSRRNSILHPFSPVSPQRRNSAMHSYAPISVSVVEEFVEWNEEAVTRCKLLTLKEPPGILATNMKAIFTCLLDQVSQYVTEGLERAIEALKEAAALRERFMFNSNTNRKVVSAMAVAAEAASSAGESSFRAFMAAIQSATTNMTMLQRFFNASVSQSLLAQEGAHAACCDAIASAIADAENAALRGLQGSLDTVLAEVERLLAAEQKATDYKLLDESLTPEPTTACSSVITFVTRMAEVTNGALDGLNREAFLIQLGYGLYKSLIQNWKRFAFNPSGGLRLKRDVSEYAAFARRFMTPAVDEKFVLFGMMVNVFIVAPESLPTLMEGMLRDVREEALGLIELRDDYKKAKVANILSSMNT</sequence>
<evidence type="ECO:0000256" key="3">
    <source>
        <dbReference type="ARBA" id="ARBA00022483"/>
    </source>
</evidence>
<evidence type="ECO:0000256" key="4">
    <source>
        <dbReference type="ARBA" id="ARBA00023054"/>
    </source>
</evidence>
<evidence type="ECO:0000313" key="8">
    <source>
        <dbReference type="EnsemblPlants" id="Pp3c10_23750V3.9"/>
    </source>
</evidence>
<dbReference type="EnsemblPlants" id="Pp3c10_23750V3.11">
    <property type="protein sequence ID" value="Pp3c10_23750V3.11"/>
    <property type="gene ID" value="Pp3c10_23750"/>
</dbReference>
<dbReference type="Gramene" id="Pp3c10_23750V3.10">
    <property type="protein sequence ID" value="Pp3c10_23750V3.10"/>
    <property type="gene ID" value="Pp3c10_23750"/>
</dbReference>
<accession>A0A7I4A8R2</accession>
<feature type="coiled-coil region" evidence="5">
    <location>
        <begin position="94"/>
        <end position="128"/>
    </location>
</feature>
<evidence type="ECO:0000259" key="7">
    <source>
        <dbReference type="Pfam" id="PF20667"/>
    </source>
</evidence>
<dbReference type="EnsemblPlants" id="Pp3c10_23750V3.10">
    <property type="protein sequence ID" value="Pp3c10_23750V3.10"/>
    <property type="gene ID" value="Pp3c10_23750"/>
</dbReference>
<dbReference type="InterPro" id="IPR048625">
    <property type="entry name" value="Sec10_N"/>
</dbReference>
<evidence type="ECO:0000256" key="5">
    <source>
        <dbReference type="SAM" id="Coils"/>
    </source>
</evidence>
<reference evidence="8" key="3">
    <citation type="submission" date="2020-12" db="UniProtKB">
        <authorList>
            <consortium name="EnsemblPlants"/>
        </authorList>
    </citation>
    <scope>IDENTIFICATION</scope>
</reference>
<evidence type="ECO:0008006" key="10">
    <source>
        <dbReference type="Google" id="ProtNLM"/>
    </source>
</evidence>
<dbReference type="Proteomes" id="UP000006727">
    <property type="component" value="Chromosome 10"/>
</dbReference>
<name>A0A7I4A8R2_PHYPA</name>
<dbReference type="Pfam" id="PF07393">
    <property type="entry name" value="Sec10_HB"/>
    <property type="match status" value="1"/>
</dbReference>
<comment type="similarity">
    <text evidence="1">Belongs to the SEC10 family.</text>
</comment>
<keyword evidence="2" id="KW-0813">Transport</keyword>
<organism evidence="8 9">
    <name type="scientific">Physcomitrium patens</name>
    <name type="common">Spreading-leaved earth moss</name>
    <name type="synonym">Physcomitrella patens</name>
    <dbReference type="NCBI Taxonomy" id="3218"/>
    <lineage>
        <taxon>Eukaryota</taxon>
        <taxon>Viridiplantae</taxon>
        <taxon>Streptophyta</taxon>
        <taxon>Embryophyta</taxon>
        <taxon>Bryophyta</taxon>
        <taxon>Bryophytina</taxon>
        <taxon>Bryopsida</taxon>
        <taxon>Funariidae</taxon>
        <taxon>Funariales</taxon>
        <taxon>Funariaceae</taxon>
        <taxon>Physcomitrium</taxon>
    </lineage>
</organism>
<dbReference type="InterPro" id="IPR009976">
    <property type="entry name" value="Sec10-like"/>
</dbReference>
<evidence type="ECO:0000256" key="2">
    <source>
        <dbReference type="ARBA" id="ARBA00022448"/>
    </source>
</evidence>
<dbReference type="GO" id="GO:0000145">
    <property type="term" value="C:exocyst"/>
    <property type="evidence" value="ECO:0000318"/>
    <property type="project" value="GO_Central"/>
</dbReference>
<feature type="domain" description="Exocyst complex component Sec10 N-terminal" evidence="7">
    <location>
        <begin position="64"/>
        <end position="137"/>
    </location>
</feature>
<dbReference type="InParanoid" id="A0A7I4A8R2"/>
<dbReference type="AlphaFoldDB" id="A0A7I4A8R2"/>
<keyword evidence="9" id="KW-1185">Reference proteome</keyword>
<dbReference type="PANTHER" id="PTHR12100:SF0">
    <property type="entry name" value="EXOCYST COMPLEX COMPONENT 5"/>
    <property type="match status" value="1"/>
</dbReference>
<keyword evidence="3" id="KW-0268">Exocytosis</keyword>
<reference evidence="8 9" key="2">
    <citation type="journal article" date="2018" name="Plant J.">
        <title>The Physcomitrella patens chromosome-scale assembly reveals moss genome structure and evolution.</title>
        <authorList>
            <person name="Lang D."/>
            <person name="Ullrich K.K."/>
            <person name="Murat F."/>
            <person name="Fuchs J."/>
            <person name="Jenkins J."/>
            <person name="Haas F.B."/>
            <person name="Piednoel M."/>
            <person name="Gundlach H."/>
            <person name="Van Bel M."/>
            <person name="Meyberg R."/>
            <person name="Vives C."/>
            <person name="Morata J."/>
            <person name="Symeonidi A."/>
            <person name="Hiss M."/>
            <person name="Muchero W."/>
            <person name="Kamisugi Y."/>
            <person name="Saleh O."/>
            <person name="Blanc G."/>
            <person name="Decker E.L."/>
            <person name="van Gessel N."/>
            <person name="Grimwood J."/>
            <person name="Hayes R.D."/>
            <person name="Graham S.W."/>
            <person name="Gunter L.E."/>
            <person name="McDaniel S.F."/>
            <person name="Hoernstein S.N.W."/>
            <person name="Larsson A."/>
            <person name="Li F.W."/>
            <person name="Perroud P.F."/>
            <person name="Phillips J."/>
            <person name="Ranjan P."/>
            <person name="Rokshar D.S."/>
            <person name="Rothfels C.J."/>
            <person name="Schneider L."/>
            <person name="Shu S."/>
            <person name="Stevenson D.W."/>
            <person name="Thummler F."/>
            <person name="Tillich M."/>
            <person name="Villarreal Aguilar J.C."/>
            <person name="Widiez T."/>
            <person name="Wong G.K."/>
            <person name="Wymore A."/>
            <person name="Zhang Y."/>
            <person name="Zimmer A.D."/>
            <person name="Quatrano R.S."/>
            <person name="Mayer K.F.X."/>
            <person name="Goodstein D."/>
            <person name="Casacuberta J.M."/>
            <person name="Vandepoele K."/>
            <person name="Reski R."/>
            <person name="Cuming A.C."/>
            <person name="Tuskan G.A."/>
            <person name="Maumus F."/>
            <person name="Salse J."/>
            <person name="Schmutz J."/>
            <person name="Rensing S.A."/>
        </authorList>
    </citation>
    <scope>NUCLEOTIDE SEQUENCE [LARGE SCALE GENOMIC DNA]</scope>
    <source>
        <strain evidence="8 9">cv. Gransden 2004</strain>
    </source>
</reference>
<proteinExistence type="inferred from homology"/>
<dbReference type="GO" id="GO:0006887">
    <property type="term" value="P:exocytosis"/>
    <property type="evidence" value="ECO:0000318"/>
    <property type="project" value="GO_Central"/>
</dbReference>
<feature type="domain" description="Exocyst complex component Sec10-like alpha-helical bundle" evidence="6">
    <location>
        <begin position="164"/>
        <end position="782"/>
    </location>
</feature>
<dbReference type="EMBL" id="ABEU02000010">
    <property type="status" value="NOT_ANNOTATED_CDS"/>
    <property type="molecule type" value="Genomic_DNA"/>
</dbReference>
<evidence type="ECO:0000259" key="6">
    <source>
        <dbReference type="Pfam" id="PF07393"/>
    </source>
</evidence>